<dbReference type="RefSeq" id="WP_116973742.1">
    <property type="nucleotide sequence ID" value="NZ_QPMM01000001.1"/>
</dbReference>
<dbReference type="Proteomes" id="UP000260644">
    <property type="component" value="Unassembled WGS sequence"/>
</dbReference>
<evidence type="ECO:0000259" key="2">
    <source>
        <dbReference type="Pfam" id="PF11827"/>
    </source>
</evidence>
<evidence type="ECO:0000256" key="1">
    <source>
        <dbReference type="SAM" id="SignalP"/>
    </source>
</evidence>
<dbReference type="EMBL" id="QPMM01000001">
    <property type="protein sequence ID" value="RFS26551.1"/>
    <property type="molecule type" value="Genomic_DNA"/>
</dbReference>
<feature type="domain" description="DUF3347" evidence="2">
    <location>
        <begin position="33"/>
        <end position="119"/>
    </location>
</feature>
<feature type="signal peptide" evidence="1">
    <location>
        <begin position="1"/>
        <end position="21"/>
    </location>
</feature>
<evidence type="ECO:0000313" key="3">
    <source>
        <dbReference type="EMBL" id="RFS26551.1"/>
    </source>
</evidence>
<gene>
    <name evidence="3" type="ORF">DVR12_01840</name>
</gene>
<keyword evidence="4" id="KW-1185">Reference proteome</keyword>
<dbReference type="InterPro" id="IPR021782">
    <property type="entry name" value="DUF3347"/>
</dbReference>
<keyword evidence="1" id="KW-0732">Signal</keyword>
<comment type="caution">
    <text evidence="3">The sequence shown here is derived from an EMBL/GenBank/DDBJ whole genome shotgun (WGS) entry which is preliminary data.</text>
</comment>
<dbReference type="OrthoDB" id="5513217at2"/>
<name>A0A3E1YGM2_9BACT</name>
<evidence type="ECO:0000313" key="4">
    <source>
        <dbReference type="Proteomes" id="UP000260644"/>
    </source>
</evidence>
<feature type="chain" id="PRO_5017802087" evidence="1">
    <location>
        <begin position="22"/>
        <end position="166"/>
    </location>
</feature>
<dbReference type="AlphaFoldDB" id="A0A3E1YGM2"/>
<proteinExistence type="predicted"/>
<dbReference type="Pfam" id="PF11827">
    <property type="entry name" value="DUF3347"/>
    <property type="match status" value="1"/>
</dbReference>
<organism evidence="3 4">
    <name type="scientific">Chitinophaga silvatica</name>
    <dbReference type="NCBI Taxonomy" id="2282649"/>
    <lineage>
        <taxon>Bacteria</taxon>
        <taxon>Pseudomonadati</taxon>
        <taxon>Bacteroidota</taxon>
        <taxon>Chitinophagia</taxon>
        <taxon>Chitinophagales</taxon>
        <taxon>Chitinophagaceae</taxon>
        <taxon>Chitinophaga</taxon>
    </lineage>
</organism>
<sequence>MKKIMLALVVMITALFQTAGAQQREVSATLAPILTQYYSVKEALVNSDAATTASKANDLAETIQAVRLNSLPAAEQAAFEPISGKLLTDAQAIAETKDINKQREAFKNLSDHLTTLAKAVPLSVSPIYHQYCPMKKAYWLSDNSTIKNPYYGKQMQTCGKVTETIQ</sequence>
<reference evidence="3 4" key="1">
    <citation type="submission" date="2018-07" db="EMBL/GenBank/DDBJ databases">
        <title>Chitinophaga K2CV101002-2 sp. nov., isolated from a monsoon evergreen broad-leaved forest soil.</title>
        <authorList>
            <person name="Lv Y."/>
        </authorList>
    </citation>
    <scope>NUCLEOTIDE SEQUENCE [LARGE SCALE GENOMIC DNA]</scope>
    <source>
        <strain evidence="3 4">GDMCC 1.1288</strain>
    </source>
</reference>
<protein>
    <submittedName>
        <fullName evidence="3">DUF3347 domain-containing protein</fullName>
    </submittedName>
</protein>
<accession>A0A3E1YGM2</accession>